<dbReference type="AlphaFoldDB" id="K0RN76"/>
<sequence length="82" mass="8986">MAARIVTKPWSMEDDEPETGSVYNLLTMGAPAEMAKKLVADAHANAPGRTGLLISSTERKVLDDVKRSWLPHKARLIRSATL</sequence>
<comment type="caution">
    <text evidence="1">The sequence shown here is derived from an EMBL/GenBank/DDBJ whole genome shotgun (WGS) entry which is preliminary data.</text>
</comment>
<protein>
    <submittedName>
        <fullName evidence="1">Uncharacterized protein</fullName>
    </submittedName>
</protein>
<dbReference type="Proteomes" id="UP000266841">
    <property type="component" value="Unassembled WGS sequence"/>
</dbReference>
<feature type="non-terminal residue" evidence="1">
    <location>
        <position position="82"/>
    </location>
</feature>
<keyword evidence="2" id="KW-1185">Reference proteome</keyword>
<name>K0RN76_THAOC</name>
<dbReference type="EMBL" id="AGNL01034592">
    <property type="protein sequence ID" value="EJK55183.1"/>
    <property type="molecule type" value="Genomic_DNA"/>
</dbReference>
<proteinExistence type="predicted"/>
<organism evidence="1 2">
    <name type="scientific">Thalassiosira oceanica</name>
    <name type="common">Marine diatom</name>
    <dbReference type="NCBI Taxonomy" id="159749"/>
    <lineage>
        <taxon>Eukaryota</taxon>
        <taxon>Sar</taxon>
        <taxon>Stramenopiles</taxon>
        <taxon>Ochrophyta</taxon>
        <taxon>Bacillariophyta</taxon>
        <taxon>Coscinodiscophyceae</taxon>
        <taxon>Thalassiosirophycidae</taxon>
        <taxon>Thalassiosirales</taxon>
        <taxon>Thalassiosiraceae</taxon>
        <taxon>Thalassiosira</taxon>
    </lineage>
</organism>
<reference evidence="1 2" key="1">
    <citation type="journal article" date="2012" name="Genome Biol.">
        <title>Genome and low-iron response of an oceanic diatom adapted to chronic iron limitation.</title>
        <authorList>
            <person name="Lommer M."/>
            <person name="Specht M."/>
            <person name="Roy A.S."/>
            <person name="Kraemer L."/>
            <person name="Andreson R."/>
            <person name="Gutowska M.A."/>
            <person name="Wolf J."/>
            <person name="Bergner S.V."/>
            <person name="Schilhabel M.B."/>
            <person name="Klostermeier U.C."/>
            <person name="Beiko R.G."/>
            <person name="Rosenstiel P."/>
            <person name="Hippler M."/>
            <person name="Laroche J."/>
        </authorList>
    </citation>
    <scope>NUCLEOTIDE SEQUENCE [LARGE SCALE GENOMIC DNA]</scope>
    <source>
        <strain evidence="1 2">CCMP1005</strain>
    </source>
</reference>
<accession>K0RN76</accession>
<evidence type="ECO:0000313" key="1">
    <source>
        <dbReference type="EMBL" id="EJK55183.1"/>
    </source>
</evidence>
<evidence type="ECO:0000313" key="2">
    <source>
        <dbReference type="Proteomes" id="UP000266841"/>
    </source>
</evidence>
<gene>
    <name evidence="1" type="ORF">THAOC_25109</name>
</gene>